<name>A0ABN5NDN4_9PROT</name>
<accession>A0ABN5NDN4</accession>
<evidence type="ECO:0000313" key="1">
    <source>
        <dbReference type="EMBL" id="AXO13782.1"/>
    </source>
</evidence>
<protein>
    <recommendedName>
        <fullName evidence="3">Head completion/stabilization protein</fullName>
    </recommendedName>
</protein>
<evidence type="ECO:0008006" key="3">
    <source>
        <dbReference type="Google" id="ProtNLM"/>
    </source>
</evidence>
<sequence length="152" mass="16701">MSSFVPSTNPAASDATVSNDGFFPDLELDVVRKRTGLSDVFSNDRIIAATQDAIMEINAVLADWVGDQEAGTLADVPAKSYGDISEKTHWYLTAVCNRVRSMLVDTTRDYDSTKSGHDRADALEATSDRWLQISNEAVARLMGRKRTTVELI</sequence>
<reference evidence="1 2" key="1">
    <citation type="submission" date="2018-08" db="EMBL/GenBank/DDBJ databases">
        <title>Complete genome sequence of type strain Thalassospira indica MCCC 1A01103T, isolated from isolated from deep seawater of the Indian Ocean.</title>
        <authorList>
            <person name="Liu Y."/>
        </authorList>
    </citation>
    <scope>NUCLEOTIDE SEQUENCE [LARGE SCALE GENOMIC DNA]</scope>
    <source>
        <strain evidence="1 2">PB8BT</strain>
    </source>
</reference>
<keyword evidence="2" id="KW-1185">Reference proteome</keyword>
<organism evidence="1 2">
    <name type="scientific">Thalassospira indica</name>
    <dbReference type="NCBI Taxonomy" id="1891279"/>
    <lineage>
        <taxon>Bacteria</taxon>
        <taxon>Pseudomonadati</taxon>
        <taxon>Pseudomonadota</taxon>
        <taxon>Alphaproteobacteria</taxon>
        <taxon>Rhodospirillales</taxon>
        <taxon>Thalassospiraceae</taxon>
        <taxon>Thalassospira</taxon>
    </lineage>
</organism>
<dbReference type="Proteomes" id="UP000256971">
    <property type="component" value="Chromosome"/>
</dbReference>
<proteinExistence type="predicted"/>
<dbReference type="InterPro" id="IPR009225">
    <property type="entry name" value="Phage_head_completion_GpL"/>
</dbReference>
<dbReference type="RefSeq" id="WP_064787304.1">
    <property type="nucleotide sequence ID" value="NZ_CP031555.1"/>
</dbReference>
<gene>
    <name evidence="1" type="ORF">DY252_05750</name>
</gene>
<dbReference type="EMBL" id="CP031555">
    <property type="protein sequence ID" value="AXO13782.1"/>
    <property type="molecule type" value="Genomic_DNA"/>
</dbReference>
<evidence type="ECO:0000313" key="2">
    <source>
        <dbReference type="Proteomes" id="UP000256971"/>
    </source>
</evidence>
<dbReference type="Pfam" id="PF05926">
    <property type="entry name" value="Phage_GPL"/>
    <property type="match status" value="1"/>
</dbReference>